<dbReference type="AlphaFoldDB" id="A0A4Y2HRG0"/>
<comment type="caution">
    <text evidence="1">The sequence shown here is derived from an EMBL/GenBank/DDBJ whole genome shotgun (WGS) entry which is preliminary data.</text>
</comment>
<accession>A0A4Y2HRG0</accession>
<organism evidence="1 2">
    <name type="scientific">Araneus ventricosus</name>
    <name type="common">Orbweaver spider</name>
    <name type="synonym">Epeira ventricosa</name>
    <dbReference type="NCBI Taxonomy" id="182803"/>
    <lineage>
        <taxon>Eukaryota</taxon>
        <taxon>Metazoa</taxon>
        <taxon>Ecdysozoa</taxon>
        <taxon>Arthropoda</taxon>
        <taxon>Chelicerata</taxon>
        <taxon>Arachnida</taxon>
        <taxon>Araneae</taxon>
        <taxon>Araneomorphae</taxon>
        <taxon>Entelegynae</taxon>
        <taxon>Araneoidea</taxon>
        <taxon>Araneidae</taxon>
        <taxon>Araneus</taxon>
    </lineage>
</organism>
<proteinExistence type="predicted"/>
<gene>
    <name evidence="1" type="ORF">AVEN_150307_1</name>
</gene>
<sequence>MAGIIDVSAKCKLRSVILFLQAEGWFVENDYCSCFCQTLRLQRAILTSGVALTLDNSRPHSVVVIQQLLERLNGTRLITRRIAPT</sequence>
<dbReference type="EMBL" id="BGPR01002110">
    <property type="protein sequence ID" value="GBM67880.1"/>
    <property type="molecule type" value="Genomic_DNA"/>
</dbReference>
<protein>
    <submittedName>
        <fullName evidence="1">Uncharacterized protein</fullName>
    </submittedName>
</protein>
<dbReference type="Proteomes" id="UP000499080">
    <property type="component" value="Unassembled WGS sequence"/>
</dbReference>
<evidence type="ECO:0000313" key="2">
    <source>
        <dbReference type="Proteomes" id="UP000499080"/>
    </source>
</evidence>
<name>A0A4Y2HRG0_ARAVE</name>
<keyword evidence="2" id="KW-1185">Reference proteome</keyword>
<reference evidence="1 2" key="1">
    <citation type="journal article" date="2019" name="Sci. Rep.">
        <title>Orb-weaving spider Araneus ventricosus genome elucidates the spidroin gene catalogue.</title>
        <authorList>
            <person name="Kono N."/>
            <person name="Nakamura H."/>
            <person name="Ohtoshi R."/>
            <person name="Moran D.A.P."/>
            <person name="Shinohara A."/>
            <person name="Yoshida Y."/>
            <person name="Fujiwara M."/>
            <person name="Mori M."/>
            <person name="Tomita M."/>
            <person name="Arakawa K."/>
        </authorList>
    </citation>
    <scope>NUCLEOTIDE SEQUENCE [LARGE SCALE GENOMIC DNA]</scope>
</reference>
<evidence type="ECO:0000313" key="1">
    <source>
        <dbReference type="EMBL" id="GBM67880.1"/>
    </source>
</evidence>